<dbReference type="Proteomes" id="UP000053144">
    <property type="component" value="Unassembled WGS sequence"/>
</dbReference>
<organism evidence="2 3">
    <name type="scientific">Phaseolus angularis</name>
    <name type="common">Azuki bean</name>
    <name type="synonym">Vigna angularis</name>
    <dbReference type="NCBI Taxonomy" id="3914"/>
    <lineage>
        <taxon>Eukaryota</taxon>
        <taxon>Viridiplantae</taxon>
        <taxon>Streptophyta</taxon>
        <taxon>Embryophyta</taxon>
        <taxon>Tracheophyta</taxon>
        <taxon>Spermatophyta</taxon>
        <taxon>Magnoliopsida</taxon>
        <taxon>eudicotyledons</taxon>
        <taxon>Gunneridae</taxon>
        <taxon>Pentapetalae</taxon>
        <taxon>rosids</taxon>
        <taxon>fabids</taxon>
        <taxon>Fabales</taxon>
        <taxon>Fabaceae</taxon>
        <taxon>Papilionoideae</taxon>
        <taxon>50 kb inversion clade</taxon>
        <taxon>NPAAA clade</taxon>
        <taxon>indigoferoid/millettioid clade</taxon>
        <taxon>Phaseoleae</taxon>
        <taxon>Vigna</taxon>
    </lineage>
</organism>
<dbReference type="AlphaFoldDB" id="A0A0L9T5N2"/>
<accession>A0A0L9T5N2</accession>
<dbReference type="EMBL" id="KQ258294">
    <property type="protein sequence ID" value="KOM25910.1"/>
    <property type="molecule type" value="Genomic_DNA"/>
</dbReference>
<gene>
    <name evidence="2" type="ORF">LR48_Vigan205s004700</name>
</gene>
<dbReference type="Gramene" id="KOM25910">
    <property type="protein sequence ID" value="KOM25910"/>
    <property type="gene ID" value="LR48_Vigan205s004700"/>
</dbReference>
<sequence>MSIVHLFLSEESSSRGGGDSAGRGGRPSSPTSVSSSYLETTERESSLEPQSPLIYGERAINGIAIDLHVEGGGVDIDDDGGDCCWWLSNHWWLWMGCSQGRPSYIMFYPKQGYGMFDLQQRLDEARWECKEALEKARLTQIKGDRAVEEYKKLKGRMDEQAEKEHELLT</sequence>
<protein>
    <submittedName>
        <fullName evidence="2">Uncharacterized protein</fullName>
    </submittedName>
</protein>
<evidence type="ECO:0000313" key="2">
    <source>
        <dbReference type="EMBL" id="KOM25910.1"/>
    </source>
</evidence>
<feature type="compositionally biased region" description="Low complexity" evidence="1">
    <location>
        <begin position="26"/>
        <end position="36"/>
    </location>
</feature>
<name>A0A0L9T5N2_PHAAN</name>
<evidence type="ECO:0000256" key="1">
    <source>
        <dbReference type="SAM" id="MobiDB-lite"/>
    </source>
</evidence>
<reference evidence="3" key="1">
    <citation type="journal article" date="2015" name="Proc. Natl. Acad. Sci. U.S.A.">
        <title>Genome sequencing of adzuki bean (Vigna angularis) provides insight into high starch and low fat accumulation and domestication.</title>
        <authorList>
            <person name="Yang K."/>
            <person name="Tian Z."/>
            <person name="Chen C."/>
            <person name="Luo L."/>
            <person name="Zhao B."/>
            <person name="Wang Z."/>
            <person name="Yu L."/>
            <person name="Li Y."/>
            <person name="Sun Y."/>
            <person name="Li W."/>
            <person name="Chen Y."/>
            <person name="Li Y."/>
            <person name="Zhang Y."/>
            <person name="Ai D."/>
            <person name="Zhao J."/>
            <person name="Shang C."/>
            <person name="Ma Y."/>
            <person name="Wu B."/>
            <person name="Wang M."/>
            <person name="Gao L."/>
            <person name="Sun D."/>
            <person name="Zhang P."/>
            <person name="Guo F."/>
            <person name="Wang W."/>
            <person name="Li Y."/>
            <person name="Wang J."/>
            <person name="Varshney R.K."/>
            <person name="Wang J."/>
            <person name="Ling H.Q."/>
            <person name="Wan P."/>
        </authorList>
    </citation>
    <scope>NUCLEOTIDE SEQUENCE</scope>
    <source>
        <strain evidence="3">cv. Jingnong 6</strain>
    </source>
</reference>
<feature type="compositionally biased region" description="Gly residues" evidence="1">
    <location>
        <begin position="15"/>
        <end position="25"/>
    </location>
</feature>
<evidence type="ECO:0000313" key="3">
    <source>
        <dbReference type="Proteomes" id="UP000053144"/>
    </source>
</evidence>
<feature type="region of interest" description="Disordered" evidence="1">
    <location>
        <begin position="1"/>
        <end position="51"/>
    </location>
</feature>
<proteinExistence type="predicted"/>